<dbReference type="InterPro" id="IPR011009">
    <property type="entry name" value="Kinase-like_dom_sf"/>
</dbReference>
<feature type="domain" description="Protein kinase" evidence="3">
    <location>
        <begin position="208"/>
        <end position="466"/>
    </location>
</feature>
<feature type="signal peptide" evidence="2">
    <location>
        <begin position="1"/>
        <end position="16"/>
    </location>
</feature>
<organism evidence="4 5">
    <name type="scientific">Spraguea lophii (strain 42_110)</name>
    <name type="common">Microsporidian parasite</name>
    <dbReference type="NCBI Taxonomy" id="1358809"/>
    <lineage>
        <taxon>Eukaryota</taxon>
        <taxon>Fungi</taxon>
        <taxon>Fungi incertae sedis</taxon>
        <taxon>Microsporidia</taxon>
        <taxon>Spragueidae</taxon>
        <taxon>Spraguea</taxon>
    </lineage>
</organism>
<dbReference type="Pfam" id="PF00069">
    <property type="entry name" value="Pkinase"/>
    <property type="match status" value="1"/>
</dbReference>
<keyword evidence="5" id="KW-1185">Reference proteome</keyword>
<evidence type="ECO:0000256" key="1">
    <source>
        <dbReference type="SAM" id="MobiDB-lite"/>
    </source>
</evidence>
<sequence>MLSLILLDSFVYCAVSRLELDERDQIYKQYVSDSDENNRKSFLFGFLKRCSPEYRYERIKGQNKYDTIKSKLKGFFHFKFKCTNCKFERKNDSYKKYFKKGGTQIRRHRSLSSLCLCLEPESNSPLLHEEMALSDPANWHASNRDMGARPKDPKKHKDFDSAAILKKLKKKGKQKDESPKEHAKKLKVLEPLFSKNEAMFYYELNKHFKCKGNIGSGFQRIAYFFEHAKDKKIKFAFVCELLDSENSETSYIKNTQQICDIIKANRHHNIMELYAYVICPDHAITISEFIAGKTLGEMFSESIHVWSDDLKKNIVMQLLDGLEHLHILGIVHLDLHFANIMLDKDFGVKIIDFGMSKLLDFNSKMIIRKRTLLQCSPEVMDGKPVGFDADIWSFAVIFYILFEERPPYTTEDILNYLRNGEITKINFQNKDPNFKDLMEKLLALDKKERICEPMRCYGEIRLHLFFY</sequence>
<dbReference type="InParanoid" id="S7WDT0"/>
<dbReference type="HOGENOM" id="CLU_585493_0_0_1"/>
<dbReference type="Proteomes" id="UP000014978">
    <property type="component" value="Unassembled WGS sequence"/>
</dbReference>
<protein>
    <submittedName>
        <fullName evidence="4">Serine/threonine kinase</fullName>
    </submittedName>
</protein>
<comment type="caution">
    <text evidence="4">The sequence shown here is derived from an EMBL/GenBank/DDBJ whole genome shotgun (WGS) entry which is preliminary data.</text>
</comment>
<evidence type="ECO:0000256" key="2">
    <source>
        <dbReference type="SAM" id="SignalP"/>
    </source>
</evidence>
<evidence type="ECO:0000313" key="5">
    <source>
        <dbReference type="Proteomes" id="UP000014978"/>
    </source>
</evidence>
<dbReference type="OrthoDB" id="2186239at2759"/>
<feature type="compositionally biased region" description="Basic and acidic residues" evidence="1">
    <location>
        <begin position="142"/>
        <end position="157"/>
    </location>
</feature>
<dbReference type="CDD" id="cd00180">
    <property type="entry name" value="PKc"/>
    <property type="match status" value="1"/>
</dbReference>
<dbReference type="SUPFAM" id="SSF56112">
    <property type="entry name" value="Protein kinase-like (PK-like)"/>
    <property type="match status" value="1"/>
</dbReference>
<keyword evidence="2" id="KW-0732">Signal</keyword>
<dbReference type="InterPro" id="IPR000719">
    <property type="entry name" value="Prot_kinase_dom"/>
</dbReference>
<keyword evidence="4" id="KW-0808">Transferase</keyword>
<dbReference type="EMBL" id="ATCN01000071">
    <property type="protein sequence ID" value="EPR79932.1"/>
    <property type="molecule type" value="Genomic_DNA"/>
</dbReference>
<evidence type="ECO:0000313" key="4">
    <source>
        <dbReference type="EMBL" id="EPR79932.1"/>
    </source>
</evidence>
<dbReference type="Gene3D" id="1.10.510.10">
    <property type="entry name" value="Transferase(Phosphotransferase) domain 1"/>
    <property type="match status" value="1"/>
</dbReference>
<dbReference type="PROSITE" id="PS50011">
    <property type="entry name" value="PROTEIN_KINASE_DOM"/>
    <property type="match status" value="1"/>
</dbReference>
<dbReference type="GO" id="GO:0005524">
    <property type="term" value="F:ATP binding"/>
    <property type="evidence" value="ECO:0007669"/>
    <property type="project" value="InterPro"/>
</dbReference>
<dbReference type="AlphaFoldDB" id="S7WDT0"/>
<feature type="region of interest" description="Disordered" evidence="1">
    <location>
        <begin position="138"/>
        <end position="157"/>
    </location>
</feature>
<dbReference type="PANTHER" id="PTHR24347">
    <property type="entry name" value="SERINE/THREONINE-PROTEIN KINASE"/>
    <property type="match status" value="1"/>
</dbReference>
<reference evidence="5" key="1">
    <citation type="journal article" date="2013" name="PLoS Genet.">
        <title>The genome of Spraguea lophii and the basis of host-microsporidian interactions.</title>
        <authorList>
            <person name="Campbell S.E."/>
            <person name="Williams T.A."/>
            <person name="Yousuf A."/>
            <person name="Soanes D.M."/>
            <person name="Paszkiewicz K.H."/>
            <person name="Williams B.A.P."/>
        </authorList>
    </citation>
    <scope>NUCLEOTIDE SEQUENCE [LARGE SCALE GENOMIC DNA]</scope>
    <source>
        <strain evidence="5">42_110</strain>
    </source>
</reference>
<dbReference type="STRING" id="1358809.S7WDT0"/>
<keyword evidence="4" id="KW-0418">Kinase</keyword>
<proteinExistence type="predicted"/>
<accession>S7WDT0</accession>
<feature type="chain" id="PRO_5004558881" evidence="2">
    <location>
        <begin position="17"/>
        <end position="467"/>
    </location>
</feature>
<evidence type="ECO:0000259" key="3">
    <source>
        <dbReference type="PROSITE" id="PS50011"/>
    </source>
</evidence>
<gene>
    <name evidence="4" type="ORF">SLOPH_1621</name>
</gene>
<dbReference type="VEuPathDB" id="MicrosporidiaDB:SLOPH_1621"/>
<name>S7WDT0_SPRLO</name>
<dbReference type="GO" id="GO:0004672">
    <property type="term" value="F:protein kinase activity"/>
    <property type="evidence" value="ECO:0007669"/>
    <property type="project" value="InterPro"/>
</dbReference>